<reference evidence="2 3" key="1">
    <citation type="journal article" date="2018" name="Mol. Ecol.">
        <title>The obligate alkalophilic soda-lake fungus Sodiomyces alkalinus has shifted to a protein diet.</title>
        <authorList>
            <person name="Grum-Grzhimaylo A.A."/>
            <person name="Falkoski D.L."/>
            <person name="van den Heuvel J."/>
            <person name="Valero-Jimenez C.A."/>
            <person name="Min B."/>
            <person name="Choi I.G."/>
            <person name="Lipzen A."/>
            <person name="Daum C.G."/>
            <person name="Aanen D.K."/>
            <person name="Tsang A."/>
            <person name="Henrissat B."/>
            <person name="Bilanenko E.N."/>
            <person name="de Vries R.P."/>
            <person name="van Kan J.A.L."/>
            <person name="Grigoriev I.V."/>
            <person name="Debets A.J.M."/>
        </authorList>
    </citation>
    <scope>NUCLEOTIDE SEQUENCE [LARGE SCALE GENOMIC DNA]</scope>
    <source>
        <strain evidence="2 3">F11</strain>
    </source>
</reference>
<organism evidence="2 3">
    <name type="scientific">Sodiomyces alkalinus (strain CBS 110278 / VKM F-3762 / F11)</name>
    <name type="common">Alkaliphilic filamentous fungus</name>
    <dbReference type="NCBI Taxonomy" id="1314773"/>
    <lineage>
        <taxon>Eukaryota</taxon>
        <taxon>Fungi</taxon>
        <taxon>Dikarya</taxon>
        <taxon>Ascomycota</taxon>
        <taxon>Pezizomycotina</taxon>
        <taxon>Sordariomycetes</taxon>
        <taxon>Hypocreomycetidae</taxon>
        <taxon>Glomerellales</taxon>
        <taxon>Plectosphaerellaceae</taxon>
        <taxon>Sodiomyces</taxon>
    </lineage>
</organism>
<dbReference type="EMBL" id="ML119058">
    <property type="protein sequence ID" value="ROT36675.1"/>
    <property type="molecule type" value="Genomic_DNA"/>
</dbReference>
<keyword evidence="3" id="KW-1185">Reference proteome</keyword>
<evidence type="ECO:0000256" key="1">
    <source>
        <dbReference type="SAM" id="MobiDB-lite"/>
    </source>
</evidence>
<evidence type="ECO:0000313" key="3">
    <source>
        <dbReference type="Proteomes" id="UP000272025"/>
    </source>
</evidence>
<dbReference type="AlphaFoldDB" id="A0A3N2PQA0"/>
<dbReference type="Proteomes" id="UP000272025">
    <property type="component" value="Unassembled WGS sequence"/>
</dbReference>
<feature type="region of interest" description="Disordered" evidence="1">
    <location>
        <begin position="41"/>
        <end position="102"/>
    </location>
</feature>
<feature type="compositionally biased region" description="Basic residues" evidence="1">
    <location>
        <begin position="185"/>
        <end position="195"/>
    </location>
</feature>
<protein>
    <submittedName>
        <fullName evidence="2">Uncharacterized protein</fullName>
    </submittedName>
</protein>
<feature type="region of interest" description="Disordered" evidence="1">
    <location>
        <begin position="157"/>
        <end position="195"/>
    </location>
</feature>
<gene>
    <name evidence="2" type="ORF">SODALDRAFT_204735</name>
</gene>
<accession>A0A3N2PQA0</accession>
<proteinExistence type="predicted"/>
<dbReference type="RefSeq" id="XP_028464481.1">
    <property type="nucleotide sequence ID" value="XM_028607234.1"/>
</dbReference>
<sequence length="195" mass="21802">MGFARELMHRAWNLPPTSSDLILPFSLLLHAVSDFRHDSRLSTAGPGNRSPLNHVRRAGSPIGLSLNRKLGGSKQKTQEEERLLRVSQKTKTTKKKSQEPPTFVPNCSQFHLLFSVFGNTRIRVPAVFTLFSRNHDRKAQQPSTRLLISVSFQRPSVFNPAHHSPLTTPLRPGSTREQQGAAARGGKKTKTNHNE</sequence>
<dbReference type="GeneID" id="39575712"/>
<name>A0A3N2PQA0_SODAK</name>
<evidence type="ECO:0000313" key="2">
    <source>
        <dbReference type="EMBL" id="ROT36675.1"/>
    </source>
</evidence>